<dbReference type="STRING" id="1527607.SAMN05428957_11347"/>
<keyword evidence="3" id="KW-1185">Reference proteome</keyword>
<dbReference type="Pfam" id="PF04341">
    <property type="entry name" value="DUF485"/>
    <property type="match status" value="1"/>
</dbReference>
<proteinExistence type="predicted"/>
<dbReference type="AlphaFoldDB" id="A0A1G9VKN5"/>
<evidence type="ECO:0000256" key="1">
    <source>
        <dbReference type="SAM" id="Phobius"/>
    </source>
</evidence>
<reference evidence="3" key="1">
    <citation type="submission" date="2016-10" db="EMBL/GenBank/DDBJ databases">
        <authorList>
            <person name="Varghese N."/>
            <person name="Submissions S."/>
        </authorList>
    </citation>
    <scope>NUCLEOTIDE SEQUENCE [LARGE SCALE GENOMIC DNA]</scope>
    <source>
        <strain evidence="3">EPL6</strain>
    </source>
</reference>
<dbReference type="InterPro" id="IPR007436">
    <property type="entry name" value="DUF485"/>
</dbReference>
<keyword evidence="1" id="KW-0812">Transmembrane</keyword>
<dbReference type="InterPro" id="IPR052959">
    <property type="entry name" value="Inner_membrane_assoc"/>
</dbReference>
<dbReference type="GO" id="GO:0005886">
    <property type="term" value="C:plasma membrane"/>
    <property type="evidence" value="ECO:0007669"/>
    <property type="project" value="TreeGrafter"/>
</dbReference>
<keyword evidence="1" id="KW-0472">Membrane</keyword>
<feature type="transmembrane region" description="Helical" evidence="1">
    <location>
        <begin position="77"/>
        <end position="101"/>
    </location>
</feature>
<dbReference type="PANTHER" id="PTHR38598">
    <property type="entry name" value="INNER MEMBRANE PROTEIN YJCH"/>
    <property type="match status" value="1"/>
</dbReference>
<dbReference type="PANTHER" id="PTHR38598:SF1">
    <property type="entry name" value="INNER MEMBRANE PROTEIN YJCH"/>
    <property type="match status" value="1"/>
</dbReference>
<dbReference type="EMBL" id="FNHP01000013">
    <property type="protein sequence ID" value="SDM72676.1"/>
    <property type="molecule type" value="Genomic_DNA"/>
</dbReference>
<sequence>MALPVQDLPLVLPNYKETDMTDPVVEKIQRHPKYQELRARRNPLAATLTILMLVVYYGYISLIAFDKEFLAQPIGSGVTSLGIPIGMGVIVFTIAITVYYVRVANNRFDALTEQILKDVTK</sequence>
<gene>
    <name evidence="2" type="ORF">SAMN05428957_11347</name>
</gene>
<protein>
    <submittedName>
        <fullName evidence="2">Uncharacterized membrane protein, DUF485 family</fullName>
    </submittedName>
</protein>
<accession>A0A1G9VKN5</accession>
<name>A0A1G9VKN5_9BURK</name>
<evidence type="ECO:0000313" key="3">
    <source>
        <dbReference type="Proteomes" id="UP000198552"/>
    </source>
</evidence>
<organism evidence="2 3">
    <name type="scientific">Oryzisolibacter propanilivorax</name>
    <dbReference type="NCBI Taxonomy" id="1527607"/>
    <lineage>
        <taxon>Bacteria</taxon>
        <taxon>Pseudomonadati</taxon>
        <taxon>Pseudomonadota</taxon>
        <taxon>Betaproteobacteria</taxon>
        <taxon>Burkholderiales</taxon>
        <taxon>Comamonadaceae</taxon>
        <taxon>Oryzisolibacter</taxon>
    </lineage>
</organism>
<feature type="transmembrane region" description="Helical" evidence="1">
    <location>
        <begin position="44"/>
        <end position="65"/>
    </location>
</feature>
<evidence type="ECO:0000313" key="2">
    <source>
        <dbReference type="EMBL" id="SDM72676.1"/>
    </source>
</evidence>
<dbReference type="Proteomes" id="UP000198552">
    <property type="component" value="Unassembled WGS sequence"/>
</dbReference>
<keyword evidence="1" id="KW-1133">Transmembrane helix</keyword>